<comment type="cofactor">
    <cofactor evidence="1">
        <name>Zn(2+)</name>
        <dbReference type="ChEBI" id="CHEBI:29105"/>
    </cofactor>
</comment>
<dbReference type="AlphaFoldDB" id="A0A7W7YCB5"/>
<evidence type="ECO:0000259" key="5">
    <source>
        <dbReference type="SMART" id="SM00849"/>
    </source>
</evidence>
<dbReference type="GO" id="GO:0046872">
    <property type="term" value="F:metal ion binding"/>
    <property type="evidence" value="ECO:0007669"/>
    <property type="project" value="UniProtKB-KW"/>
</dbReference>
<sequence length="205" mass="21911">MPQISTYTGGIAATNGHVLSLPGGTVLVDAPDGISGWLRLNKIKVDAVLLTHQHFDHVLDAAAVKAEHGCPVYSFAPYSRDLTLETLYGAASGSPFSVPPFDVDIALKGESQVEVLGETWKLFHVPGHSPDSLCYYLENQDLLFGGDVLFLDSVGRTDLPGGSGALLLSGIIKKLFPLPDATRVFPGHGDDTTIGRERLENPFLT</sequence>
<dbReference type="PANTHER" id="PTHR46233:SF3">
    <property type="entry name" value="HYDROXYACYLGLUTATHIONE HYDROLASE GLOC"/>
    <property type="match status" value="1"/>
</dbReference>
<evidence type="ECO:0000256" key="2">
    <source>
        <dbReference type="ARBA" id="ARBA00022723"/>
    </source>
</evidence>
<evidence type="ECO:0000256" key="4">
    <source>
        <dbReference type="ARBA" id="ARBA00022833"/>
    </source>
</evidence>
<dbReference type="EMBL" id="JACHIG010000006">
    <property type="protein sequence ID" value="MBB5033504.1"/>
    <property type="molecule type" value="Genomic_DNA"/>
</dbReference>
<dbReference type="Gene3D" id="3.60.15.10">
    <property type="entry name" value="Ribonuclease Z/Hydroxyacylglutathione hydrolase-like"/>
    <property type="match status" value="1"/>
</dbReference>
<feature type="domain" description="Metallo-beta-lactamase" evidence="5">
    <location>
        <begin position="13"/>
        <end position="188"/>
    </location>
</feature>
<accession>A0A7W7YCB5</accession>
<proteinExistence type="predicted"/>
<dbReference type="SMART" id="SM00849">
    <property type="entry name" value="Lactamase_B"/>
    <property type="match status" value="1"/>
</dbReference>
<keyword evidence="3 6" id="KW-0378">Hydrolase</keyword>
<dbReference type="InterPro" id="IPR001279">
    <property type="entry name" value="Metallo-B-lactamas"/>
</dbReference>
<reference evidence="6 7" key="1">
    <citation type="submission" date="2020-08" db="EMBL/GenBank/DDBJ databases">
        <title>Genomic Encyclopedia of Type Strains, Phase IV (KMG-IV): sequencing the most valuable type-strain genomes for metagenomic binning, comparative biology and taxonomic classification.</title>
        <authorList>
            <person name="Goeker M."/>
        </authorList>
    </citation>
    <scope>NUCLEOTIDE SEQUENCE [LARGE SCALE GENOMIC DNA]</scope>
    <source>
        <strain evidence="6 7">DSM 12252</strain>
    </source>
</reference>
<name>A0A7W7YCB5_9BACT</name>
<gene>
    <name evidence="6" type="ORF">HNQ65_003092</name>
</gene>
<keyword evidence="4" id="KW-0862">Zinc</keyword>
<dbReference type="Pfam" id="PF00753">
    <property type="entry name" value="Lactamase_B"/>
    <property type="match status" value="1"/>
</dbReference>
<dbReference type="InterPro" id="IPR051453">
    <property type="entry name" value="MBL_Glyoxalase_II"/>
</dbReference>
<evidence type="ECO:0000256" key="3">
    <source>
        <dbReference type="ARBA" id="ARBA00022801"/>
    </source>
</evidence>
<dbReference type="Proteomes" id="UP000590740">
    <property type="component" value="Unassembled WGS sequence"/>
</dbReference>
<protein>
    <submittedName>
        <fullName evidence="6">Glyoxylase-like metal-dependent hydrolase (Beta-lactamase superfamily II)</fullName>
    </submittedName>
</protein>
<comment type="caution">
    <text evidence="6">The sequence shown here is derived from an EMBL/GenBank/DDBJ whole genome shotgun (WGS) entry which is preliminary data.</text>
</comment>
<keyword evidence="2" id="KW-0479">Metal-binding</keyword>
<dbReference type="SUPFAM" id="SSF56281">
    <property type="entry name" value="Metallo-hydrolase/oxidoreductase"/>
    <property type="match status" value="1"/>
</dbReference>
<evidence type="ECO:0000313" key="6">
    <source>
        <dbReference type="EMBL" id="MBB5033504.1"/>
    </source>
</evidence>
<dbReference type="CDD" id="cd06262">
    <property type="entry name" value="metallo-hydrolase-like_MBL-fold"/>
    <property type="match status" value="1"/>
</dbReference>
<dbReference type="PANTHER" id="PTHR46233">
    <property type="entry name" value="HYDROXYACYLGLUTATHIONE HYDROLASE GLOC"/>
    <property type="match status" value="1"/>
</dbReference>
<evidence type="ECO:0000313" key="7">
    <source>
        <dbReference type="Proteomes" id="UP000590740"/>
    </source>
</evidence>
<keyword evidence="7" id="KW-1185">Reference proteome</keyword>
<evidence type="ECO:0000256" key="1">
    <source>
        <dbReference type="ARBA" id="ARBA00001947"/>
    </source>
</evidence>
<organism evidence="6 7">
    <name type="scientific">Prosthecobacter vanneervenii</name>
    <dbReference type="NCBI Taxonomy" id="48466"/>
    <lineage>
        <taxon>Bacteria</taxon>
        <taxon>Pseudomonadati</taxon>
        <taxon>Verrucomicrobiota</taxon>
        <taxon>Verrucomicrobiia</taxon>
        <taxon>Verrucomicrobiales</taxon>
        <taxon>Verrucomicrobiaceae</taxon>
        <taxon>Prosthecobacter</taxon>
    </lineage>
</organism>
<dbReference type="GO" id="GO:0016787">
    <property type="term" value="F:hydrolase activity"/>
    <property type="evidence" value="ECO:0007669"/>
    <property type="project" value="UniProtKB-KW"/>
</dbReference>
<dbReference type="InterPro" id="IPR036866">
    <property type="entry name" value="RibonucZ/Hydroxyglut_hydro"/>
</dbReference>
<dbReference type="RefSeq" id="WP_184340427.1">
    <property type="nucleotide sequence ID" value="NZ_JACHIG010000006.1"/>
</dbReference>